<dbReference type="AlphaFoldDB" id="A0A1Q9A9U2"/>
<dbReference type="GO" id="GO:0006508">
    <property type="term" value="P:proteolysis"/>
    <property type="evidence" value="ECO:0007669"/>
    <property type="project" value="UniProtKB-KW"/>
</dbReference>
<name>A0A1Q9A9U2_9HYPH</name>
<evidence type="ECO:0000256" key="3">
    <source>
        <dbReference type="ARBA" id="ARBA00022729"/>
    </source>
</evidence>
<sequence>MIVSSVIAVALAAAPAVGRDRSQGSDTGHNASSDHGAAKGEGIFTLLPPDAVTDHVLKTEQGPLQYTATAGTLDLHGQDGALVAKVFYTAYRAKERAANRPVTFVFNGGPGAASAYLHLGLLGPKIVHFAGDNQNGTEPALQDNPQSWLALTDLVLVDPVGTGWSRAVSEDESRNFWSVRQDAASLAKVIALYVQNNNLAAAPKYLLGESYGGFRAAKVARALKDEQGILVSGITMISPLLDGRYLAGGGEDPLAAALQFPSLVAATMERHNGFDAAALADAERFAMTDYLVALAGPPLTGKQGDDFFAKIAQMTGLSEEVVRRTRGFAGMAYGKEALPAGQVLSPYDSSVSQADPYPEYSYLRNDDAILDGYTRAYGGAFASYARDDLNFKTEMTYSLLNEEVNRHWKWDDSRGGESRVTATVGDDLRDLLSTIPSMKLMIAQGYSDTLCPYSVARYMIDRLPPALSKDRVHLNLYHGGHMFYTHDEARKAITGDMASFYH</sequence>
<evidence type="ECO:0000256" key="2">
    <source>
        <dbReference type="ARBA" id="ARBA00022670"/>
    </source>
</evidence>
<evidence type="ECO:0000256" key="5">
    <source>
        <dbReference type="ARBA" id="ARBA00023180"/>
    </source>
</evidence>
<protein>
    <submittedName>
        <fullName evidence="6">Carboxypeptidase</fullName>
    </submittedName>
</protein>
<evidence type="ECO:0000313" key="6">
    <source>
        <dbReference type="EMBL" id="OLP51594.1"/>
    </source>
</evidence>
<keyword evidence="4" id="KW-0378">Hydrolase</keyword>
<dbReference type="Pfam" id="PF00450">
    <property type="entry name" value="Peptidase_S10"/>
    <property type="match status" value="1"/>
</dbReference>
<keyword evidence="1 6" id="KW-0121">Carboxypeptidase</keyword>
<gene>
    <name evidence="6" type="ORF">BJF91_16290</name>
</gene>
<proteinExistence type="predicted"/>
<dbReference type="GO" id="GO:0004185">
    <property type="term" value="F:serine-type carboxypeptidase activity"/>
    <property type="evidence" value="ECO:0007669"/>
    <property type="project" value="InterPro"/>
</dbReference>
<evidence type="ECO:0000313" key="7">
    <source>
        <dbReference type="Proteomes" id="UP000185598"/>
    </source>
</evidence>
<dbReference type="Gene3D" id="3.40.50.1820">
    <property type="entry name" value="alpha/beta hydrolase"/>
    <property type="match status" value="1"/>
</dbReference>
<reference evidence="6 7" key="1">
    <citation type="submission" date="2016-09" db="EMBL/GenBank/DDBJ databases">
        <title>Rhizobium oryziradicis sp. nov., isolated from the root of rice.</title>
        <authorList>
            <person name="Zhao J."/>
            <person name="Zhang X."/>
        </authorList>
    </citation>
    <scope>NUCLEOTIDE SEQUENCE [LARGE SCALE GENOMIC DNA]</scope>
    <source>
        <strain evidence="6 7">14971</strain>
    </source>
</reference>
<organism evidence="6 7">
    <name type="scientific">Allorhizobium taibaishanense</name>
    <dbReference type="NCBI Taxonomy" id="887144"/>
    <lineage>
        <taxon>Bacteria</taxon>
        <taxon>Pseudomonadati</taxon>
        <taxon>Pseudomonadota</taxon>
        <taxon>Alphaproteobacteria</taxon>
        <taxon>Hyphomicrobiales</taxon>
        <taxon>Rhizobiaceae</taxon>
        <taxon>Rhizobium/Agrobacterium group</taxon>
        <taxon>Allorhizobium</taxon>
    </lineage>
</organism>
<evidence type="ECO:0000256" key="4">
    <source>
        <dbReference type="ARBA" id="ARBA00022801"/>
    </source>
</evidence>
<keyword evidence="2" id="KW-0645">Protease</keyword>
<dbReference type="PANTHER" id="PTHR11802">
    <property type="entry name" value="SERINE PROTEASE FAMILY S10 SERINE CARBOXYPEPTIDASE"/>
    <property type="match status" value="1"/>
</dbReference>
<dbReference type="EMBL" id="MKIN01000019">
    <property type="protein sequence ID" value="OLP51594.1"/>
    <property type="molecule type" value="Genomic_DNA"/>
</dbReference>
<dbReference type="Proteomes" id="UP000185598">
    <property type="component" value="Unassembled WGS sequence"/>
</dbReference>
<keyword evidence="7" id="KW-1185">Reference proteome</keyword>
<dbReference type="InterPro" id="IPR001563">
    <property type="entry name" value="Peptidase_S10"/>
</dbReference>
<comment type="caution">
    <text evidence="6">The sequence shown here is derived from an EMBL/GenBank/DDBJ whole genome shotgun (WGS) entry which is preliminary data.</text>
</comment>
<dbReference type="STRING" id="887144.BJF91_16290"/>
<dbReference type="InterPro" id="IPR029058">
    <property type="entry name" value="AB_hydrolase_fold"/>
</dbReference>
<accession>A0A1Q9A9U2</accession>
<dbReference type="PANTHER" id="PTHR11802:SF3">
    <property type="entry name" value="RETINOID-INDUCIBLE SERINE CARBOXYPEPTIDASE"/>
    <property type="match status" value="1"/>
</dbReference>
<dbReference type="SUPFAM" id="SSF53474">
    <property type="entry name" value="alpha/beta-Hydrolases"/>
    <property type="match status" value="1"/>
</dbReference>
<evidence type="ECO:0000256" key="1">
    <source>
        <dbReference type="ARBA" id="ARBA00022645"/>
    </source>
</evidence>
<keyword evidence="3" id="KW-0732">Signal</keyword>
<keyword evidence="5" id="KW-0325">Glycoprotein</keyword>